<protein>
    <submittedName>
        <fullName evidence="1">Uncharacterized protein</fullName>
    </submittedName>
</protein>
<sequence length="201" mass="23034">MNSRSPVNSVNGFECINKRFCTHTRFEPVTHPEWRRLIGYYCISAVGGLGPPRHIALCQFTRCPWRETRSMKLHAALIITFNDTCCFSGAQDAVNKCPLLRCDYGYKKKHIRLRIFHFELVSSVTVALHQRLLQMDEGPKPRKTVSENSGAALWVHTRLSKVWETTSLEGKTKKIKSHALHKDYVRTLALVVLDKPENQEA</sequence>
<evidence type="ECO:0000313" key="2">
    <source>
        <dbReference type="Proteomes" id="UP000438429"/>
    </source>
</evidence>
<evidence type="ECO:0000313" key="1">
    <source>
        <dbReference type="EMBL" id="KAF0023163.1"/>
    </source>
</evidence>
<comment type="caution">
    <text evidence="1">The sequence shown here is derived from an EMBL/GenBank/DDBJ whole genome shotgun (WGS) entry which is preliminary data.</text>
</comment>
<gene>
    <name evidence="1" type="ORF">F2P81_023793</name>
</gene>
<organism evidence="1 2">
    <name type="scientific">Scophthalmus maximus</name>
    <name type="common">Turbot</name>
    <name type="synonym">Psetta maxima</name>
    <dbReference type="NCBI Taxonomy" id="52904"/>
    <lineage>
        <taxon>Eukaryota</taxon>
        <taxon>Metazoa</taxon>
        <taxon>Chordata</taxon>
        <taxon>Craniata</taxon>
        <taxon>Vertebrata</taxon>
        <taxon>Euteleostomi</taxon>
        <taxon>Actinopterygii</taxon>
        <taxon>Neopterygii</taxon>
        <taxon>Teleostei</taxon>
        <taxon>Neoteleostei</taxon>
        <taxon>Acanthomorphata</taxon>
        <taxon>Carangaria</taxon>
        <taxon>Pleuronectiformes</taxon>
        <taxon>Pleuronectoidei</taxon>
        <taxon>Scophthalmidae</taxon>
        <taxon>Scophthalmus</taxon>
    </lineage>
</organism>
<accession>A0A6A4RMS9</accession>
<proteinExistence type="predicted"/>
<reference evidence="1 2" key="1">
    <citation type="submission" date="2019-06" db="EMBL/GenBank/DDBJ databases">
        <title>Draft genomes of female and male turbot (Scophthalmus maximus).</title>
        <authorList>
            <person name="Xu H."/>
            <person name="Xu X.-W."/>
            <person name="Shao C."/>
            <person name="Chen S."/>
        </authorList>
    </citation>
    <scope>NUCLEOTIDE SEQUENCE [LARGE SCALE GENOMIC DNA]</scope>
    <source>
        <strain evidence="1">Ysfricsl-2016a</strain>
        <tissue evidence="1">Blood</tissue>
    </source>
</reference>
<dbReference type="AlphaFoldDB" id="A0A6A4RMS9"/>
<dbReference type="Proteomes" id="UP000438429">
    <property type="component" value="Unassembled WGS sequence"/>
</dbReference>
<name>A0A6A4RMS9_SCOMX</name>
<dbReference type="EMBL" id="VEVO01000022">
    <property type="protein sequence ID" value="KAF0023163.1"/>
    <property type="molecule type" value="Genomic_DNA"/>
</dbReference>